<feature type="region of interest" description="Disordered" evidence="1">
    <location>
        <begin position="133"/>
        <end position="157"/>
    </location>
</feature>
<name>A0A6G1IAW8_9PEZI</name>
<organism evidence="2 3">
    <name type="scientific">Trichodelitschia bisporula</name>
    <dbReference type="NCBI Taxonomy" id="703511"/>
    <lineage>
        <taxon>Eukaryota</taxon>
        <taxon>Fungi</taxon>
        <taxon>Dikarya</taxon>
        <taxon>Ascomycota</taxon>
        <taxon>Pezizomycotina</taxon>
        <taxon>Dothideomycetes</taxon>
        <taxon>Dothideomycetes incertae sedis</taxon>
        <taxon>Phaeotrichales</taxon>
        <taxon>Phaeotrichaceae</taxon>
        <taxon>Trichodelitschia</taxon>
    </lineage>
</organism>
<feature type="compositionally biased region" description="Low complexity" evidence="1">
    <location>
        <begin position="147"/>
        <end position="157"/>
    </location>
</feature>
<evidence type="ECO:0000313" key="3">
    <source>
        <dbReference type="Proteomes" id="UP000799640"/>
    </source>
</evidence>
<accession>A0A6G1IAW8</accession>
<reference evidence="2" key="1">
    <citation type="journal article" date="2020" name="Stud. Mycol.">
        <title>101 Dothideomycetes genomes: a test case for predicting lifestyles and emergence of pathogens.</title>
        <authorList>
            <person name="Haridas S."/>
            <person name="Albert R."/>
            <person name="Binder M."/>
            <person name="Bloem J."/>
            <person name="Labutti K."/>
            <person name="Salamov A."/>
            <person name="Andreopoulos B."/>
            <person name="Baker S."/>
            <person name="Barry K."/>
            <person name="Bills G."/>
            <person name="Bluhm B."/>
            <person name="Cannon C."/>
            <person name="Castanera R."/>
            <person name="Culley D."/>
            <person name="Daum C."/>
            <person name="Ezra D."/>
            <person name="Gonzalez J."/>
            <person name="Henrissat B."/>
            <person name="Kuo A."/>
            <person name="Liang C."/>
            <person name="Lipzen A."/>
            <person name="Lutzoni F."/>
            <person name="Magnuson J."/>
            <person name="Mondo S."/>
            <person name="Nolan M."/>
            <person name="Ohm R."/>
            <person name="Pangilinan J."/>
            <person name="Park H.-J."/>
            <person name="Ramirez L."/>
            <person name="Alfaro M."/>
            <person name="Sun H."/>
            <person name="Tritt A."/>
            <person name="Yoshinaga Y."/>
            <person name="Zwiers L.-H."/>
            <person name="Turgeon B."/>
            <person name="Goodwin S."/>
            <person name="Spatafora J."/>
            <person name="Crous P."/>
            <person name="Grigoriev I."/>
        </authorList>
    </citation>
    <scope>NUCLEOTIDE SEQUENCE</scope>
    <source>
        <strain evidence="2">CBS 262.69</strain>
    </source>
</reference>
<proteinExistence type="predicted"/>
<evidence type="ECO:0000313" key="2">
    <source>
        <dbReference type="EMBL" id="KAF2405341.1"/>
    </source>
</evidence>
<sequence>MPNPVPHSPRTCSRPKRSPPNWTMQRRAATPRITSAQSGILANSVPAPTQRDTRCAPRSGQLVRTAATPRSDSSACWARTCRYDAGTRGPLQRPTRFLAARLYRDADERTAECVRTRALHRQLALIAPSRAMMPSHPIPAHTRRPSRPLTRPSSRPRASNLRDLAHALPHFLHPRLHGPLFGTLPRPRFARNRFVPRQSAALRCPRLR</sequence>
<dbReference type="EMBL" id="ML996687">
    <property type="protein sequence ID" value="KAF2405341.1"/>
    <property type="molecule type" value="Genomic_DNA"/>
</dbReference>
<protein>
    <submittedName>
        <fullName evidence="2">Uncharacterized protein</fullName>
    </submittedName>
</protein>
<dbReference type="AlphaFoldDB" id="A0A6G1IAW8"/>
<dbReference type="Proteomes" id="UP000799640">
    <property type="component" value="Unassembled WGS sequence"/>
</dbReference>
<feature type="region of interest" description="Disordered" evidence="1">
    <location>
        <begin position="1"/>
        <end position="69"/>
    </location>
</feature>
<keyword evidence="3" id="KW-1185">Reference proteome</keyword>
<evidence type="ECO:0000256" key="1">
    <source>
        <dbReference type="SAM" id="MobiDB-lite"/>
    </source>
</evidence>
<feature type="compositionally biased region" description="Polar residues" evidence="1">
    <location>
        <begin position="32"/>
        <end position="41"/>
    </location>
</feature>
<gene>
    <name evidence="2" type="ORF">EJ06DRAFT_525872</name>
</gene>